<comment type="similarity">
    <text evidence="1">Belongs to the cysteine dioxygenase family.</text>
</comment>
<dbReference type="CDD" id="cd10548">
    <property type="entry name" value="cupin_CDO"/>
    <property type="match status" value="1"/>
</dbReference>
<dbReference type="AlphaFoldDB" id="A0A075JIZ0"/>
<name>A0A075JIZ0_9MICO</name>
<protein>
    <recommendedName>
        <fullName evidence="5">Cysteine dioxygenase</fullName>
    </recommendedName>
</protein>
<keyword evidence="2" id="KW-0479">Metal-binding</keyword>
<dbReference type="Gene3D" id="2.60.120.10">
    <property type="entry name" value="Jelly Rolls"/>
    <property type="match status" value="1"/>
</dbReference>
<dbReference type="Proteomes" id="UP000027986">
    <property type="component" value="Chromosome"/>
</dbReference>
<dbReference type="KEGG" id="dni:HX89_13515"/>
<dbReference type="InterPro" id="IPR011051">
    <property type="entry name" value="RmlC_Cupin_sf"/>
</dbReference>
<dbReference type="OrthoDB" id="4217976at2"/>
<dbReference type="GeneID" id="41842054"/>
<dbReference type="InterPro" id="IPR010300">
    <property type="entry name" value="CDO_1"/>
</dbReference>
<dbReference type="eggNOG" id="COG5553">
    <property type="taxonomic scope" value="Bacteria"/>
</dbReference>
<evidence type="ECO:0000256" key="1">
    <source>
        <dbReference type="ARBA" id="ARBA00006622"/>
    </source>
</evidence>
<dbReference type="GO" id="GO:0016702">
    <property type="term" value="F:oxidoreductase activity, acting on single donors with incorporation of molecular oxygen, incorporation of two atoms of oxygen"/>
    <property type="evidence" value="ECO:0007669"/>
    <property type="project" value="InterPro"/>
</dbReference>
<dbReference type="RefSeq" id="WP_038569745.1">
    <property type="nucleotide sequence ID" value="NZ_CP008889.1"/>
</dbReference>
<evidence type="ECO:0000256" key="2">
    <source>
        <dbReference type="PIRSR" id="PIRSR610300-51"/>
    </source>
</evidence>
<proteinExistence type="inferred from homology"/>
<accession>A0A075JIZ0</accession>
<dbReference type="GO" id="GO:0005506">
    <property type="term" value="F:iron ion binding"/>
    <property type="evidence" value="ECO:0007669"/>
    <property type="project" value="InterPro"/>
</dbReference>
<dbReference type="Pfam" id="PF05995">
    <property type="entry name" value="CDO_I"/>
    <property type="match status" value="1"/>
</dbReference>
<dbReference type="InterPro" id="IPR014710">
    <property type="entry name" value="RmlC-like_jellyroll"/>
</dbReference>
<keyword evidence="4" id="KW-1185">Reference proteome</keyword>
<evidence type="ECO:0008006" key="5">
    <source>
        <dbReference type="Google" id="ProtNLM"/>
    </source>
</evidence>
<organism evidence="3 4">
    <name type="scientific">Dermacoccus nishinomiyaensis</name>
    <dbReference type="NCBI Taxonomy" id="1274"/>
    <lineage>
        <taxon>Bacteria</taxon>
        <taxon>Bacillati</taxon>
        <taxon>Actinomycetota</taxon>
        <taxon>Actinomycetes</taxon>
        <taxon>Micrococcales</taxon>
        <taxon>Dermacoccaceae</taxon>
        <taxon>Dermacoccus</taxon>
    </lineage>
</organism>
<keyword evidence="2" id="KW-0408">Iron</keyword>
<feature type="binding site" evidence="2">
    <location>
        <position position="79"/>
    </location>
    <ligand>
        <name>Fe cation</name>
        <dbReference type="ChEBI" id="CHEBI:24875"/>
        <note>catalytic</note>
    </ligand>
</feature>
<dbReference type="EMBL" id="CP008889">
    <property type="protein sequence ID" value="AIF41765.1"/>
    <property type="molecule type" value="Genomic_DNA"/>
</dbReference>
<feature type="binding site" evidence="2">
    <location>
        <position position="122"/>
    </location>
    <ligand>
        <name>Fe cation</name>
        <dbReference type="ChEBI" id="CHEBI:24875"/>
        <note>catalytic</note>
    </ligand>
</feature>
<reference evidence="3 4" key="1">
    <citation type="submission" date="2014-07" db="EMBL/GenBank/DDBJ databases">
        <title>Genome Sequencing of Dermacoccus nishinomiyaensis.</title>
        <authorList>
            <person name="Hong K.W."/>
            <person name="Chan K.G."/>
        </authorList>
    </citation>
    <scope>NUCLEOTIDE SEQUENCE [LARGE SCALE GENOMIC DNA]</scope>
    <source>
        <strain evidence="3 4">M25</strain>
    </source>
</reference>
<evidence type="ECO:0000313" key="4">
    <source>
        <dbReference type="Proteomes" id="UP000027986"/>
    </source>
</evidence>
<gene>
    <name evidence="3" type="ORF">HX89_13515</name>
</gene>
<sequence>MNRHPQPDTAADAPGITSFTDEQLMRVARLFASDESLAAHLDDLPDGGERRRVELASTPHLQMWAISWPAGSTSEWHDHGRATGAFVVVKGALREKRWVRGTTVSAIVEAGESRTFAGDLVHRTAPVGDAPALSVHAYAPSLVGARMYEVVDGSLVAIAA</sequence>
<evidence type="ECO:0000313" key="3">
    <source>
        <dbReference type="EMBL" id="AIF41765.1"/>
    </source>
</evidence>
<dbReference type="HOGENOM" id="CLU_102185_1_0_11"/>
<feature type="binding site" evidence="2">
    <location>
        <position position="77"/>
    </location>
    <ligand>
        <name>Fe cation</name>
        <dbReference type="ChEBI" id="CHEBI:24875"/>
        <note>catalytic</note>
    </ligand>
</feature>
<dbReference type="SUPFAM" id="SSF51182">
    <property type="entry name" value="RmlC-like cupins"/>
    <property type="match status" value="1"/>
</dbReference>